<name>A0ABV6RJH6_9GAMM</name>
<organism evidence="2 3">
    <name type="scientific">Lysobacter korlensis</name>
    <dbReference type="NCBI Taxonomy" id="553636"/>
    <lineage>
        <taxon>Bacteria</taxon>
        <taxon>Pseudomonadati</taxon>
        <taxon>Pseudomonadota</taxon>
        <taxon>Gammaproteobacteria</taxon>
        <taxon>Lysobacterales</taxon>
        <taxon>Lysobacteraceae</taxon>
        <taxon>Lysobacter</taxon>
    </lineage>
</organism>
<dbReference type="Proteomes" id="UP001589896">
    <property type="component" value="Unassembled WGS sequence"/>
</dbReference>
<keyword evidence="3" id="KW-1185">Reference proteome</keyword>
<feature type="transmembrane region" description="Helical" evidence="1">
    <location>
        <begin position="338"/>
        <end position="358"/>
    </location>
</feature>
<protein>
    <submittedName>
        <fullName evidence="2">PepSY-associated TM helix domain-containing protein</fullName>
    </submittedName>
</protein>
<keyword evidence="1" id="KW-1133">Transmembrane helix</keyword>
<evidence type="ECO:0000256" key="1">
    <source>
        <dbReference type="SAM" id="Phobius"/>
    </source>
</evidence>
<gene>
    <name evidence="2" type="ORF">ACFFGH_04625</name>
</gene>
<feature type="transmembrane region" description="Helical" evidence="1">
    <location>
        <begin position="21"/>
        <end position="50"/>
    </location>
</feature>
<evidence type="ECO:0000313" key="2">
    <source>
        <dbReference type="EMBL" id="MFC0677140.1"/>
    </source>
</evidence>
<proteinExistence type="predicted"/>
<reference evidence="2 3" key="1">
    <citation type="submission" date="2024-09" db="EMBL/GenBank/DDBJ databases">
        <authorList>
            <person name="Sun Q."/>
            <person name="Mori K."/>
        </authorList>
    </citation>
    <scope>NUCLEOTIDE SEQUENCE [LARGE SCALE GENOMIC DNA]</scope>
    <source>
        <strain evidence="2 3">KCTC 23076</strain>
    </source>
</reference>
<dbReference type="RefSeq" id="WP_386665236.1">
    <property type="nucleotide sequence ID" value="NZ_JBHLTG010000001.1"/>
</dbReference>
<evidence type="ECO:0000313" key="3">
    <source>
        <dbReference type="Proteomes" id="UP001589896"/>
    </source>
</evidence>
<comment type="caution">
    <text evidence="2">The sequence shown here is derived from an EMBL/GenBank/DDBJ whole genome shotgun (WGS) entry which is preliminary data.</text>
</comment>
<dbReference type="EMBL" id="JBHLTG010000001">
    <property type="protein sequence ID" value="MFC0677140.1"/>
    <property type="molecule type" value="Genomic_DNA"/>
</dbReference>
<dbReference type="PANTHER" id="PTHR34219">
    <property type="entry name" value="IRON-REGULATED INNER MEMBRANE PROTEIN-RELATED"/>
    <property type="match status" value="1"/>
</dbReference>
<feature type="transmembrane region" description="Helical" evidence="1">
    <location>
        <begin position="147"/>
        <end position="168"/>
    </location>
</feature>
<sequence>MVAVPLAPPTRVATLWRRVRALLAWLHLWVGLSVGAVFAVVGLSGSVLVFHSDLLRLQHPQLTVFEPQARGEVLAAVLARETSRGLRSLQLPAEALPVWMGFYEDGRRAYFAPDDGRLLLVRSEHDDALIWLHELHTHLLGGETGEALVGIVGWIALGLTLTGLYLWWPKRGRMLAQLRVFRGPPVRRWLTWHRSAGVVLLPVLLLAVLTGIGMVYHGAARSLLTGVFGGGATPDAPVRPADGTPVDWPRVLSRAQSALPSAALTRTAAPAEDSGVVSFRARNAGEWHPYGRTTVHVDTAGQQVLRVHDATRQPLGARMTEAIYPLHIGSVGGAVVKWLTALTGLLPTFLLATGFLFWRRRRGH</sequence>
<dbReference type="InterPro" id="IPR005625">
    <property type="entry name" value="PepSY-ass_TM"/>
</dbReference>
<dbReference type="PANTHER" id="PTHR34219:SF3">
    <property type="entry name" value="BLL7967 PROTEIN"/>
    <property type="match status" value="1"/>
</dbReference>
<keyword evidence="1" id="KW-0472">Membrane</keyword>
<keyword evidence="1" id="KW-0812">Transmembrane</keyword>
<accession>A0ABV6RJH6</accession>
<dbReference type="Pfam" id="PF03929">
    <property type="entry name" value="PepSY_TM"/>
    <property type="match status" value="1"/>
</dbReference>
<feature type="transmembrane region" description="Helical" evidence="1">
    <location>
        <begin position="189"/>
        <end position="216"/>
    </location>
</feature>